<accession>A0A1A9UL74</accession>
<name>A0A1A9UL74_GLOAU</name>
<dbReference type="VEuPathDB" id="VectorBase:GAUT008107"/>
<evidence type="ECO:0000313" key="2">
    <source>
        <dbReference type="Proteomes" id="UP000078200"/>
    </source>
</evidence>
<sequence length="135" mass="14563">MDMCVCALQTIQTYNFVITYKLNKIPGAIRVRISSSSSNSGGKFSSEHSLRTICSHIRVLQSTSNSGTPKLTSSKVHSSVISDALTSQLAIGSEFSNSSTETWFNSDLTLAKSSLQFSAIVYTAECSLFCGLFAK</sequence>
<proteinExistence type="predicted"/>
<dbReference type="Proteomes" id="UP000078200">
    <property type="component" value="Unassembled WGS sequence"/>
</dbReference>
<organism evidence="1 2">
    <name type="scientific">Glossina austeni</name>
    <name type="common">Savannah tsetse fly</name>
    <dbReference type="NCBI Taxonomy" id="7395"/>
    <lineage>
        <taxon>Eukaryota</taxon>
        <taxon>Metazoa</taxon>
        <taxon>Ecdysozoa</taxon>
        <taxon>Arthropoda</taxon>
        <taxon>Hexapoda</taxon>
        <taxon>Insecta</taxon>
        <taxon>Pterygota</taxon>
        <taxon>Neoptera</taxon>
        <taxon>Endopterygota</taxon>
        <taxon>Diptera</taxon>
        <taxon>Brachycera</taxon>
        <taxon>Muscomorpha</taxon>
        <taxon>Hippoboscoidea</taxon>
        <taxon>Glossinidae</taxon>
        <taxon>Glossina</taxon>
    </lineage>
</organism>
<keyword evidence="2" id="KW-1185">Reference proteome</keyword>
<evidence type="ECO:0000313" key="1">
    <source>
        <dbReference type="EnsemblMetazoa" id="GAUT008107-PA"/>
    </source>
</evidence>
<dbReference type="AlphaFoldDB" id="A0A1A9UL74"/>
<protein>
    <submittedName>
        <fullName evidence="1">Uncharacterized protein</fullName>
    </submittedName>
</protein>
<reference evidence="1" key="1">
    <citation type="submission" date="2020-05" db="UniProtKB">
        <authorList>
            <consortium name="EnsemblMetazoa"/>
        </authorList>
    </citation>
    <scope>IDENTIFICATION</scope>
    <source>
        <strain evidence="1">TTRI</strain>
    </source>
</reference>
<dbReference type="EnsemblMetazoa" id="GAUT008107-RA">
    <property type="protein sequence ID" value="GAUT008107-PA"/>
    <property type="gene ID" value="GAUT008107"/>
</dbReference>